<keyword evidence="1" id="KW-1133">Transmembrane helix</keyword>
<name>A0A1H9JHZ4_9BACI</name>
<reference evidence="2 3" key="1">
    <citation type="submission" date="2016-10" db="EMBL/GenBank/DDBJ databases">
        <authorList>
            <person name="Varghese N."/>
            <person name="Submissions S."/>
        </authorList>
    </citation>
    <scope>NUCLEOTIDE SEQUENCE [LARGE SCALE GENOMIC DNA]</scope>
    <source>
        <strain evidence="2 3">TC-13</strain>
    </source>
</reference>
<gene>
    <name evidence="2" type="ORF">SAMN02787113_02513</name>
</gene>
<evidence type="ECO:0000313" key="3">
    <source>
        <dbReference type="Proteomes" id="UP000199410"/>
    </source>
</evidence>
<feature type="transmembrane region" description="Helical" evidence="1">
    <location>
        <begin position="66"/>
        <end position="86"/>
    </location>
</feature>
<sequence>MITHNTMVSADIAMTIFFMLGITYNYFYDSFPIQIEYLGNLVFWLILPLSIIIVALSIWLLTKKVSMVSCLLAFSFAVITIFILLLY</sequence>
<evidence type="ECO:0000256" key="1">
    <source>
        <dbReference type="SAM" id="Phobius"/>
    </source>
</evidence>
<accession>A0A1H9JHZ4</accession>
<protein>
    <submittedName>
        <fullName evidence="2">Uncharacterized protein</fullName>
    </submittedName>
</protein>
<feature type="transmembrane region" description="Helical" evidence="1">
    <location>
        <begin position="41"/>
        <end position="60"/>
    </location>
</feature>
<keyword evidence="1" id="KW-0812">Transmembrane</keyword>
<dbReference type="RefSeq" id="WP_237068861.1">
    <property type="nucleotide sequence ID" value="NZ_BJOM01000006.1"/>
</dbReference>
<proteinExistence type="predicted"/>
<evidence type="ECO:0000313" key="2">
    <source>
        <dbReference type="EMBL" id="SEQ86175.1"/>
    </source>
</evidence>
<dbReference type="Proteomes" id="UP000199410">
    <property type="component" value="Unassembled WGS sequence"/>
</dbReference>
<dbReference type="EMBL" id="FOEL01000008">
    <property type="protein sequence ID" value="SEQ86175.1"/>
    <property type="molecule type" value="Genomic_DNA"/>
</dbReference>
<comment type="caution">
    <text evidence="2">The sequence shown here is derived from an EMBL/GenBank/DDBJ whole genome shotgun (WGS) entry which is preliminary data.</text>
</comment>
<organism evidence="2 3">
    <name type="scientific">Lysinibacillus fusiformis</name>
    <dbReference type="NCBI Taxonomy" id="28031"/>
    <lineage>
        <taxon>Bacteria</taxon>
        <taxon>Bacillati</taxon>
        <taxon>Bacillota</taxon>
        <taxon>Bacilli</taxon>
        <taxon>Bacillales</taxon>
        <taxon>Bacillaceae</taxon>
        <taxon>Lysinibacillus</taxon>
    </lineage>
</organism>
<dbReference type="AlphaFoldDB" id="A0A1H9JHZ4"/>
<feature type="transmembrane region" description="Helical" evidence="1">
    <location>
        <begin position="12"/>
        <end position="29"/>
    </location>
</feature>
<keyword evidence="1" id="KW-0472">Membrane</keyword>